<evidence type="ECO:0000256" key="2">
    <source>
        <dbReference type="PROSITE-ProRule" id="PRU00176"/>
    </source>
</evidence>
<feature type="region of interest" description="Disordered" evidence="3">
    <location>
        <begin position="129"/>
        <end position="153"/>
    </location>
</feature>
<feature type="region of interest" description="Disordered" evidence="3">
    <location>
        <begin position="370"/>
        <end position="419"/>
    </location>
</feature>
<dbReference type="EMBL" id="UFQT01000451">
    <property type="protein sequence ID" value="SSX24514.1"/>
    <property type="molecule type" value="Genomic_DNA"/>
</dbReference>
<feature type="region of interest" description="Disordered" evidence="3">
    <location>
        <begin position="1"/>
        <end position="45"/>
    </location>
</feature>
<gene>
    <name evidence="5" type="primary">CSON010885</name>
</gene>
<feature type="domain" description="RRM" evidence="4">
    <location>
        <begin position="186"/>
        <end position="263"/>
    </location>
</feature>
<keyword evidence="1 2" id="KW-0694">RNA-binding</keyword>
<dbReference type="VEuPathDB" id="VectorBase:CSON010885"/>
<dbReference type="GO" id="GO:0003729">
    <property type="term" value="F:mRNA binding"/>
    <property type="evidence" value="ECO:0007669"/>
    <property type="project" value="TreeGrafter"/>
</dbReference>
<dbReference type="PANTHER" id="PTHR23003">
    <property type="entry name" value="RNA RECOGNITION MOTIF RRM DOMAIN CONTAINING PROTEIN"/>
    <property type="match status" value="1"/>
</dbReference>
<dbReference type="InterPro" id="IPR012677">
    <property type="entry name" value="Nucleotide-bd_a/b_plait_sf"/>
</dbReference>
<reference evidence="6" key="2">
    <citation type="submission" date="2018-07" db="EMBL/GenBank/DDBJ databases">
        <authorList>
            <person name="Quirk P.G."/>
            <person name="Krulwich T.A."/>
        </authorList>
    </citation>
    <scope>NUCLEOTIDE SEQUENCE</scope>
</reference>
<feature type="domain" description="RRM" evidence="4">
    <location>
        <begin position="44"/>
        <end position="118"/>
    </location>
</feature>
<dbReference type="InterPro" id="IPR000504">
    <property type="entry name" value="RRM_dom"/>
</dbReference>
<evidence type="ECO:0000256" key="3">
    <source>
        <dbReference type="SAM" id="MobiDB-lite"/>
    </source>
</evidence>
<dbReference type="OMA" id="PLDYTWQ"/>
<dbReference type="SMART" id="SM00360">
    <property type="entry name" value="RRM"/>
    <property type="match status" value="3"/>
</dbReference>
<dbReference type="PANTHER" id="PTHR23003:SF3">
    <property type="entry name" value="FI21236P1-RELATED"/>
    <property type="match status" value="1"/>
</dbReference>
<evidence type="ECO:0000313" key="6">
    <source>
        <dbReference type="EMBL" id="SSX24514.1"/>
    </source>
</evidence>
<accession>A0A336KI76</accession>
<dbReference type="InterPro" id="IPR035979">
    <property type="entry name" value="RBD_domain_sf"/>
</dbReference>
<dbReference type="SUPFAM" id="SSF54928">
    <property type="entry name" value="RNA-binding domain, RBD"/>
    <property type="match status" value="2"/>
</dbReference>
<evidence type="ECO:0000256" key="1">
    <source>
        <dbReference type="ARBA" id="ARBA00022884"/>
    </source>
</evidence>
<dbReference type="EMBL" id="UFQS01000451">
    <property type="protein sequence ID" value="SSX04149.1"/>
    <property type="molecule type" value="Genomic_DNA"/>
</dbReference>
<dbReference type="InterPro" id="IPR050374">
    <property type="entry name" value="RRT5_SRSF_SR"/>
</dbReference>
<dbReference type="AlphaFoldDB" id="A0A336KI76"/>
<reference evidence="5" key="1">
    <citation type="submission" date="2018-04" db="EMBL/GenBank/DDBJ databases">
        <authorList>
            <person name="Go L.Y."/>
            <person name="Mitchell J.A."/>
        </authorList>
    </citation>
    <scope>NUCLEOTIDE SEQUENCE</scope>
    <source>
        <tissue evidence="5">Whole organism</tissue>
    </source>
</reference>
<dbReference type="GO" id="GO:0005634">
    <property type="term" value="C:nucleus"/>
    <property type="evidence" value="ECO:0007669"/>
    <property type="project" value="TreeGrafter"/>
</dbReference>
<feature type="compositionally biased region" description="Basic and acidic residues" evidence="3">
    <location>
        <begin position="141"/>
        <end position="153"/>
    </location>
</feature>
<feature type="compositionally biased region" description="Polar residues" evidence="3">
    <location>
        <begin position="370"/>
        <end position="392"/>
    </location>
</feature>
<evidence type="ECO:0000259" key="4">
    <source>
        <dbReference type="PROSITE" id="PS50102"/>
    </source>
</evidence>
<feature type="compositionally biased region" description="Basic and acidic residues" evidence="3">
    <location>
        <begin position="1"/>
        <end position="35"/>
    </location>
</feature>
<dbReference type="CDD" id="cd12385">
    <property type="entry name" value="RRM1_hnRNPM_like"/>
    <property type="match status" value="1"/>
</dbReference>
<feature type="region of interest" description="Disordered" evidence="3">
    <location>
        <begin position="290"/>
        <end position="315"/>
    </location>
</feature>
<protein>
    <submittedName>
        <fullName evidence="5">CSON010885 protein</fullName>
    </submittedName>
</protein>
<sequence length="493" mass="54270">MMSLSDDRDRGRRGDRGSRFDDGGRQDRSRSRDRGGNPGGKNTRRIYVSNIPYEYRWQDLKDLFRREVGDVSFVELFSDENNKPRGCGIVEFDKPESTEKCLEKMNRYELNGRNLVVKEDFGNERDKYGRVIPKTRSGGGGDHDRFRGRDRDDDRMGGHFDERQFETYGLSVKFLEGLGIQGPLHTKIFVANLDYKVDAKKLKQVFKMAGKVVSVDLATDKDGASRGFAVVEYDHPVEAVQAISMFDRQQLFERRMTVRLDRVPDKNEGVKLPDGLKGIGLGLGPNGEPLRDVARNLPSLQSNNGPGNSAPAPVAPPLSNAASLLGQPNLASNLAALSALSGVSALSNLSTAGLTGLGLGANLNSASDSNPAFSTSAAYNTSSSVPNRSNNDFDMGGGVRSYNTSSDDRFGGFGSNGRDNSRQSDTIIIRNLPASWTWQNLRDKFRDVGEVKFAEIRGEAGVVRFANQRDAEVAIKLMNGSRFDGRLVDIDYF</sequence>
<name>A0A336KI76_CULSO</name>
<evidence type="ECO:0000313" key="5">
    <source>
        <dbReference type="EMBL" id="SSX04149.1"/>
    </source>
</evidence>
<dbReference type="GO" id="GO:0005737">
    <property type="term" value="C:cytoplasm"/>
    <property type="evidence" value="ECO:0007669"/>
    <property type="project" value="TreeGrafter"/>
</dbReference>
<proteinExistence type="predicted"/>
<feature type="compositionally biased region" description="Polar residues" evidence="3">
    <location>
        <begin position="298"/>
        <end position="307"/>
    </location>
</feature>
<dbReference type="FunFam" id="3.30.70.330:FF:000531">
    <property type="entry name" value="Myelin expression factor 2"/>
    <property type="match status" value="1"/>
</dbReference>
<feature type="domain" description="RRM" evidence="4">
    <location>
        <begin position="425"/>
        <end position="493"/>
    </location>
</feature>
<dbReference type="PROSITE" id="PS50102">
    <property type="entry name" value="RRM"/>
    <property type="match status" value="3"/>
</dbReference>
<dbReference type="Pfam" id="PF00076">
    <property type="entry name" value="RRM_1"/>
    <property type="match status" value="3"/>
</dbReference>
<dbReference type="Gene3D" id="3.30.70.330">
    <property type="match status" value="3"/>
</dbReference>
<organism evidence="5">
    <name type="scientific">Culicoides sonorensis</name>
    <name type="common">Biting midge</name>
    <dbReference type="NCBI Taxonomy" id="179676"/>
    <lineage>
        <taxon>Eukaryota</taxon>
        <taxon>Metazoa</taxon>
        <taxon>Ecdysozoa</taxon>
        <taxon>Arthropoda</taxon>
        <taxon>Hexapoda</taxon>
        <taxon>Insecta</taxon>
        <taxon>Pterygota</taxon>
        <taxon>Neoptera</taxon>
        <taxon>Endopterygota</taxon>
        <taxon>Diptera</taxon>
        <taxon>Nematocera</taxon>
        <taxon>Chironomoidea</taxon>
        <taxon>Ceratopogonidae</taxon>
        <taxon>Ceratopogoninae</taxon>
        <taxon>Culicoides</taxon>
        <taxon>Monoculicoides</taxon>
    </lineage>
</organism>